<sequence length="178" mass="19742">MGSPFTGKPSTLITNALPAHAAEPPNTVPAAPGPNTPYFVATAFNAYMSRPGAPSDYSGAKFDLRMMHPRPEQCWTAKCTALTKRALCDGLSWRNCTRLGMGSGETLQFRLGEDMDRVDIRWHWAYDGQWFTAEASEPATWVQKANERDRGDNMTVNTETVSFAKSEGWVFAWRSMVG</sequence>
<dbReference type="InParanoid" id="A0A1Y2LMI1"/>
<dbReference type="EMBL" id="KZ107857">
    <property type="protein sequence ID" value="OSS44397.1"/>
    <property type="molecule type" value="Genomic_DNA"/>
</dbReference>
<proteinExistence type="predicted"/>
<reference evidence="1 2" key="1">
    <citation type="journal article" date="2017" name="Genome Announc.">
        <title>Genome sequence of the saprophytic ascomycete Epicoccum nigrum ICMP 19927 strain isolated from New Zealand.</title>
        <authorList>
            <person name="Fokin M."/>
            <person name="Fleetwood D."/>
            <person name="Weir B.S."/>
            <person name="Villas-Boas S.G."/>
        </authorList>
    </citation>
    <scope>NUCLEOTIDE SEQUENCE [LARGE SCALE GENOMIC DNA]</scope>
    <source>
        <strain evidence="1 2">ICMP 19927</strain>
    </source>
</reference>
<dbReference type="Proteomes" id="UP000193240">
    <property type="component" value="Unassembled WGS sequence"/>
</dbReference>
<protein>
    <submittedName>
        <fullName evidence="1">Uncharacterized protein</fullName>
    </submittedName>
</protein>
<gene>
    <name evidence="1" type="ORF">B5807_10907</name>
</gene>
<dbReference type="AlphaFoldDB" id="A0A1Y2LMI1"/>
<accession>A0A1Y2LMI1</accession>
<name>A0A1Y2LMI1_EPING</name>
<keyword evidence="2" id="KW-1185">Reference proteome</keyword>
<evidence type="ECO:0000313" key="2">
    <source>
        <dbReference type="Proteomes" id="UP000193240"/>
    </source>
</evidence>
<organism evidence="1 2">
    <name type="scientific">Epicoccum nigrum</name>
    <name type="common">Soil fungus</name>
    <name type="synonym">Epicoccum purpurascens</name>
    <dbReference type="NCBI Taxonomy" id="105696"/>
    <lineage>
        <taxon>Eukaryota</taxon>
        <taxon>Fungi</taxon>
        <taxon>Dikarya</taxon>
        <taxon>Ascomycota</taxon>
        <taxon>Pezizomycotina</taxon>
        <taxon>Dothideomycetes</taxon>
        <taxon>Pleosporomycetidae</taxon>
        <taxon>Pleosporales</taxon>
        <taxon>Pleosporineae</taxon>
        <taxon>Didymellaceae</taxon>
        <taxon>Epicoccum</taxon>
    </lineage>
</organism>
<evidence type="ECO:0000313" key="1">
    <source>
        <dbReference type="EMBL" id="OSS44397.1"/>
    </source>
</evidence>